<dbReference type="PANTHER" id="PTHR23407">
    <property type="entry name" value="ATPASE INHIBITOR/5-FORMYLTETRAHYDROFOLATE CYCLO-LIGASE"/>
    <property type="match status" value="1"/>
</dbReference>
<organism evidence="5 6">
    <name type="scientific">Jannaschia ovalis</name>
    <dbReference type="NCBI Taxonomy" id="3038773"/>
    <lineage>
        <taxon>Bacteria</taxon>
        <taxon>Pseudomonadati</taxon>
        <taxon>Pseudomonadota</taxon>
        <taxon>Alphaproteobacteria</taxon>
        <taxon>Rhodobacterales</taxon>
        <taxon>Roseobacteraceae</taxon>
        <taxon>Jannaschia</taxon>
    </lineage>
</organism>
<dbReference type="NCBIfam" id="TIGR02727">
    <property type="entry name" value="MTHFS_bact"/>
    <property type="match status" value="1"/>
</dbReference>
<dbReference type="Gene3D" id="3.40.50.10420">
    <property type="entry name" value="NagB/RpiA/CoA transferase-like"/>
    <property type="match status" value="1"/>
</dbReference>
<dbReference type="PIRSF" id="PIRSF006806">
    <property type="entry name" value="FTHF_cligase"/>
    <property type="match status" value="1"/>
</dbReference>
<proteinExistence type="inferred from homology"/>
<dbReference type="RefSeq" id="WP_279965811.1">
    <property type="nucleotide sequence ID" value="NZ_CP122537.1"/>
</dbReference>
<protein>
    <recommendedName>
        <fullName evidence="4">5-formyltetrahydrofolate cyclo-ligase</fullName>
        <ecNumber evidence="4">6.3.3.2</ecNumber>
    </recommendedName>
</protein>
<comment type="cofactor">
    <cofactor evidence="4">
        <name>Mg(2+)</name>
        <dbReference type="ChEBI" id="CHEBI:18420"/>
    </cofactor>
</comment>
<comment type="similarity">
    <text evidence="1 4">Belongs to the 5-formyltetrahydrofolate cyclo-ligase family.</text>
</comment>
<keyword evidence="6" id="KW-1185">Reference proteome</keyword>
<dbReference type="Proteomes" id="UP001243420">
    <property type="component" value="Chromosome"/>
</dbReference>
<evidence type="ECO:0000256" key="4">
    <source>
        <dbReference type="RuleBase" id="RU361279"/>
    </source>
</evidence>
<dbReference type="InterPro" id="IPR037171">
    <property type="entry name" value="NagB/RpiA_transferase-like"/>
</dbReference>
<evidence type="ECO:0000256" key="2">
    <source>
        <dbReference type="ARBA" id="ARBA00022741"/>
    </source>
</evidence>
<accession>A0ABY8LCI5</accession>
<sequence length="189" mass="20044">MDADANPDAAKAQSRKACLAARDGVGRLARAAAATRLFARLMHLRDRTIAGYLPIGSEADPRGAMRALFGANRICVPVVTAKGAPLRFREWWPGCALEEGAFGVPVPTEGGWRVPDLLIVPLVGFDADCARLGYGGGFYDRTLAGMGDAQTIGFGFEAQRLDRVPRGPHDVALDAVITEAGVYHPPASD</sequence>
<comment type="catalytic activity">
    <reaction evidence="4">
        <text>(6S)-5-formyl-5,6,7,8-tetrahydrofolate + ATP = (6R)-5,10-methenyltetrahydrofolate + ADP + phosphate</text>
        <dbReference type="Rhea" id="RHEA:10488"/>
        <dbReference type="ChEBI" id="CHEBI:30616"/>
        <dbReference type="ChEBI" id="CHEBI:43474"/>
        <dbReference type="ChEBI" id="CHEBI:57455"/>
        <dbReference type="ChEBI" id="CHEBI:57457"/>
        <dbReference type="ChEBI" id="CHEBI:456216"/>
        <dbReference type="EC" id="6.3.3.2"/>
    </reaction>
</comment>
<keyword evidence="4" id="KW-0460">Magnesium</keyword>
<evidence type="ECO:0000313" key="6">
    <source>
        <dbReference type="Proteomes" id="UP001243420"/>
    </source>
</evidence>
<evidence type="ECO:0000313" key="5">
    <source>
        <dbReference type="EMBL" id="WGH79045.1"/>
    </source>
</evidence>
<reference evidence="5 6" key="1">
    <citation type="submission" date="2023-04" db="EMBL/GenBank/DDBJ databases">
        <title>Jannaschia ovalis sp. nov., a marine bacterium isolated from sea tidal flat.</title>
        <authorList>
            <person name="Kwon D.Y."/>
            <person name="Kim J.-J."/>
        </authorList>
    </citation>
    <scope>NUCLEOTIDE SEQUENCE [LARGE SCALE GENOMIC DNA]</scope>
    <source>
        <strain evidence="5 6">GRR-S6-38</strain>
    </source>
</reference>
<dbReference type="EC" id="6.3.3.2" evidence="4"/>
<dbReference type="InterPro" id="IPR024185">
    <property type="entry name" value="FTHF_cligase-like_sf"/>
</dbReference>
<dbReference type="InterPro" id="IPR002698">
    <property type="entry name" value="FTHF_cligase"/>
</dbReference>
<dbReference type="Pfam" id="PF01812">
    <property type="entry name" value="5-FTHF_cyc-lig"/>
    <property type="match status" value="1"/>
</dbReference>
<dbReference type="GO" id="GO:0030272">
    <property type="term" value="F:5-formyltetrahydrofolate cyclo-ligase activity"/>
    <property type="evidence" value="ECO:0007669"/>
    <property type="project" value="UniProtKB-EC"/>
</dbReference>
<dbReference type="SUPFAM" id="SSF100950">
    <property type="entry name" value="NagB/RpiA/CoA transferase-like"/>
    <property type="match status" value="1"/>
</dbReference>
<keyword evidence="2 4" id="KW-0547">Nucleotide-binding</keyword>
<gene>
    <name evidence="5" type="ORF">P8627_01935</name>
</gene>
<dbReference type="PANTHER" id="PTHR23407:SF1">
    <property type="entry name" value="5-FORMYLTETRAHYDROFOLATE CYCLO-LIGASE"/>
    <property type="match status" value="1"/>
</dbReference>
<evidence type="ECO:0000256" key="3">
    <source>
        <dbReference type="ARBA" id="ARBA00022840"/>
    </source>
</evidence>
<evidence type="ECO:0000256" key="1">
    <source>
        <dbReference type="ARBA" id="ARBA00010638"/>
    </source>
</evidence>
<keyword evidence="3 4" id="KW-0067">ATP-binding</keyword>
<keyword evidence="4" id="KW-0479">Metal-binding</keyword>
<name>A0ABY8LCI5_9RHOB</name>
<keyword evidence="5" id="KW-0436">Ligase</keyword>
<dbReference type="EMBL" id="CP122537">
    <property type="protein sequence ID" value="WGH79045.1"/>
    <property type="molecule type" value="Genomic_DNA"/>
</dbReference>